<dbReference type="PANTHER" id="PTHR22812">
    <property type="entry name" value="CHROMOBOX PROTEIN"/>
    <property type="match status" value="1"/>
</dbReference>
<dbReference type="FunCoup" id="A0A1Y2GN46">
    <property type="interactions" value="9"/>
</dbReference>
<dbReference type="Pfam" id="PF00385">
    <property type="entry name" value="Chromo"/>
    <property type="match status" value="1"/>
</dbReference>
<dbReference type="InterPro" id="IPR017984">
    <property type="entry name" value="Chromo_dom_subgr"/>
</dbReference>
<dbReference type="InterPro" id="IPR016197">
    <property type="entry name" value="Chromo-like_dom_sf"/>
</dbReference>
<organism evidence="5 6">
    <name type="scientific">Lobosporangium transversale</name>
    <dbReference type="NCBI Taxonomy" id="64571"/>
    <lineage>
        <taxon>Eukaryota</taxon>
        <taxon>Fungi</taxon>
        <taxon>Fungi incertae sedis</taxon>
        <taxon>Mucoromycota</taxon>
        <taxon>Mortierellomycotina</taxon>
        <taxon>Mortierellomycetes</taxon>
        <taxon>Mortierellales</taxon>
        <taxon>Mortierellaceae</taxon>
        <taxon>Lobosporangium</taxon>
    </lineage>
</organism>
<feature type="compositionally biased region" description="Basic and acidic residues" evidence="3">
    <location>
        <begin position="47"/>
        <end position="56"/>
    </location>
</feature>
<evidence type="ECO:0000259" key="4">
    <source>
        <dbReference type="PROSITE" id="PS50013"/>
    </source>
</evidence>
<keyword evidence="2" id="KW-0539">Nucleus</keyword>
<dbReference type="InterPro" id="IPR023780">
    <property type="entry name" value="Chromo_domain"/>
</dbReference>
<evidence type="ECO:0000256" key="1">
    <source>
        <dbReference type="ARBA" id="ARBA00004123"/>
    </source>
</evidence>
<feature type="compositionally biased region" description="Basic residues" evidence="3">
    <location>
        <begin position="109"/>
        <end position="119"/>
    </location>
</feature>
<keyword evidence="6" id="KW-1185">Reference proteome</keyword>
<protein>
    <recommendedName>
        <fullName evidence="4">Chromo domain-containing protein</fullName>
    </recommendedName>
</protein>
<comment type="caution">
    <text evidence="5">The sequence shown here is derived from an EMBL/GenBank/DDBJ whole genome shotgun (WGS) entry which is preliminary data.</text>
</comment>
<dbReference type="Pfam" id="PF01393">
    <property type="entry name" value="Chromo_shadow"/>
    <property type="match status" value="1"/>
</dbReference>
<dbReference type="SMART" id="SM00298">
    <property type="entry name" value="CHROMO"/>
    <property type="match status" value="1"/>
</dbReference>
<comment type="subcellular location">
    <subcellularLocation>
        <location evidence="1">Nucleus</location>
    </subcellularLocation>
</comment>
<evidence type="ECO:0000313" key="5">
    <source>
        <dbReference type="EMBL" id="ORZ14434.1"/>
    </source>
</evidence>
<dbReference type="PROSITE" id="PS50013">
    <property type="entry name" value="CHROMO_2"/>
    <property type="match status" value="1"/>
</dbReference>
<dbReference type="EMBL" id="MCFF01000021">
    <property type="protein sequence ID" value="ORZ14434.1"/>
    <property type="molecule type" value="Genomic_DNA"/>
</dbReference>
<feature type="compositionally biased region" description="Polar residues" evidence="3">
    <location>
        <begin position="128"/>
        <end position="140"/>
    </location>
</feature>
<dbReference type="SMART" id="SM00300">
    <property type="entry name" value="ChSh"/>
    <property type="match status" value="1"/>
</dbReference>
<dbReference type="PRINTS" id="PR00504">
    <property type="entry name" value="CHROMODOMAIN"/>
</dbReference>
<sequence length="302" mass="33928">MHQDSIAFKKNNETANSKGDIAEVDSASESFAAEEIEDESEAEEYEVERVDGHRRDSSGKLSFLLKWKGYSDKDSTWEKSENLSCEELIEAYWERYEAKGGNRDDRYGKAPKTKGRPAQKRGAGTKANRVSTSPAAQQTRNLRRHSSSSLSRTSLVPEENGSQAQEVGENLSGIGGDGSLTNSAPKKRKIEDVQEGLQSRGGGNIVDESDKEAKKIQYQGDESTSDNQEDNDNDWEPPTTWTSWEEHVDYVQTVEQSEKMMVVYLMWKNGKSSVHPVTDAHKKCPQKLIHFYERHLRFSAAG</sequence>
<feature type="region of interest" description="Disordered" evidence="3">
    <location>
        <begin position="1"/>
        <end position="56"/>
    </location>
</feature>
<reference evidence="5 6" key="1">
    <citation type="submission" date="2016-07" db="EMBL/GenBank/DDBJ databases">
        <title>Pervasive Adenine N6-methylation of Active Genes in Fungi.</title>
        <authorList>
            <consortium name="DOE Joint Genome Institute"/>
            <person name="Mondo S.J."/>
            <person name="Dannebaum R.O."/>
            <person name="Kuo R.C."/>
            <person name="Labutti K."/>
            <person name="Haridas S."/>
            <person name="Kuo A."/>
            <person name="Salamov A."/>
            <person name="Ahrendt S.R."/>
            <person name="Lipzen A."/>
            <person name="Sullivan W."/>
            <person name="Andreopoulos W.B."/>
            <person name="Clum A."/>
            <person name="Lindquist E."/>
            <person name="Daum C."/>
            <person name="Ramamoorthy G.K."/>
            <person name="Gryganskyi A."/>
            <person name="Culley D."/>
            <person name="Magnuson J.K."/>
            <person name="James T.Y."/>
            <person name="O'Malley M.A."/>
            <person name="Stajich J.E."/>
            <person name="Spatafora J.W."/>
            <person name="Visel A."/>
            <person name="Grigoriev I.V."/>
        </authorList>
    </citation>
    <scope>NUCLEOTIDE SEQUENCE [LARGE SCALE GENOMIC DNA]</scope>
    <source>
        <strain evidence="5 6">NRRL 3116</strain>
    </source>
</reference>
<dbReference type="OrthoDB" id="433924at2759"/>
<name>A0A1Y2GN46_9FUNG</name>
<dbReference type="SUPFAM" id="SSF54160">
    <property type="entry name" value="Chromo domain-like"/>
    <property type="match status" value="2"/>
</dbReference>
<dbReference type="Proteomes" id="UP000193648">
    <property type="component" value="Unassembled WGS sequence"/>
</dbReference>
<dbReference type="InterPro" id="IPR008251">
    <property type="entry name" value="Chromo_shadow_dom"/>
</dbReference>
<dbReference type="GeneID" id="33566255"/>
<feature type="region of interest" description="Disordered" evidence="3">
    <location>
        <begin position="100"/>
        <end position="241"/>
    </location>
</feature>
<dbReference type="InterPro" id="IPR051219">
    <property type="entry name" value="Heterochromatin_chromo-domain"/>
</dbReference>
<feature type="domain" description="Chromo" evidence="4">
    <location>
        <begin position="45"/>
        <end position="104"/>
    </location>
</feature>
<gene>
    <name evidence="5" type="ORF">BCR41DRAFT_354873</name>
</gene>
<feature type="compositionally biased region" description="Acidic residues" evidence="3">
    <location>
        <begin position="223"/>
        <end position="235"/>
    </location>
</feature>
<evidence type="ECO:0000256" key="2">
    <source>
        <dbReference type="ARBA" id="ARBA00023242"/>
    </source>
</evidence>
<proteinExistence type="predicted"/>
<dbReference type="STRING" id="64571.A0A1Y2GN46"/>
<dbReference type="GO" id="GO:0005634">
    <property type="term" value="C:nucleus"/>
    <property type="evidence" value="ECO:0007669"/>
    <property type="project" value="UniProtKB-SubCell"/>
</dbReference>
<dbReference type="AlphaFoldDB" id="A0A1Y2GN46"/>
<evidence type="ECO:0000256" key="3">
    <source>
        <dbReference type="SAM" id="MobiDB-lite"/>
    </source>
</evidence>
<accession>A0A1Y2GN46</accession>
<feature type="compositionally biased region" description="Acidic residues" evidence="3">
    <location>
        <begin position="32"/>
        <end position="46"/>
    </location>
</feature>
<dbReference type="InterPro" id="IPR000953">
    <property type="entry name" value="Chromo/chromo_shadow_dom"/>
</dbReference>
<evidence type="ECO:0000313" key="6">
    <source>
        <dbReference type="Proteomes" id="UP000193648"/>
    </source>
</evidence>
<dbReference type="RefSeq" id="XP_021880912.1">
    <property type="nucleotide sequence ID" value="XM_022024411.1"/>
</dbReference>
<dbReference type="Gene3D" id="2.40.50.40">
    <property type="match status" value="2"/>
</dbReference>
<dbReference type="InParanoid" id="A0A1Y2GN46"/>